<keyword evidence="2" id="KW-0564">Palmitate</keyword>
<keyword evidence="2 3" id="KW-0449">Lipoprotein</keyword>
<dbReference type="Gene3D" id="1.20.1600.10">
    <property type="entry name" value="Outer membrane efflux proteins (OEP)"/>
    <property type="match status" value="1"/>
</dbReference>
<protein>
    <submittedName>
        <fullName evidence="3">Putative outer membrane multidrug efflux lipoprotein, OMF family</fullName>
    </submittedName>
</protein>
<comment type="subcellular location">
    <subcellularLocation>
        <location evidence="2">Cell membrane</location>
        <topology evidence="2">Lipid-anchor</topology>
    </subcellularLocation>
</comment>
<comment type="caution">
    <text evidence="3">The sequence shown here is derived from an EMBL/GenBank/DDBJ whole genome shotgun (WGS) entry which is preliminary data.</text>
</comment>
<dbReference type="Proteomes" id="UP000004728">
    <property type="component" value="Unassembled WGS sequence"/>
</dbReference>
<dbReference type="AlphaFoldDB" id="F1ZBS2"/>
<name>F1ZBS2_9SPHN</name>
<organism evidence="3 4">
    <name type="scientific">Novosphingobium nitrogenifigens DSM 19370</name>
    <dbReference type="NCBI Taxonomy" id="983920"/>
    <lineage>
        <taxon>Bacteria</taxon>
        <taxon>Pseudomonadati</taxon>
        <taxon>Pseudomonadota</taxon>
        <taxon>Alphaproteobacteria</taxon>
        <taxon>Sphingomonadales</taxon>
        <taxon>Sphingomonadaceae</taxon>
        <taxon>Novosphingobium</taxon>
    </lineage>
</organism>
<dbReference type="OrthoDB" id="7181739at2"/>
<evidence type="ECO:0000313" key="3">
    <source>
        <dbReference type="EMBL" id="EGD58002.1"/>
    </source>
</evidence>
<dbReference type="eggNOG" id="COG1538">
    <property type="taxonomic scope" value="Bacteria"/>
</dbReference>
<dbReference type="NCBIfam" id="TIGR01845">
    <property type="entry name" value="outer_NodT"/>
    <property type="match status" value="1"/>
</dbReference>
<dbReference type="EMBL" id="AEWJ01000051">
    <property type="protein sequence ID" value="EGD58002.1"/>
    <property type="molecule type" value="Genomic_DNA"/>
</dbReference>
<dbReference type="Gene3D" id="2.20.200.10">
    <property type="entry name" value="Outer membrane efflux proteins (OEP)"/>
    <property type="match status" value="1"/>
</dbReference>
<dbReference type="Pfam" id="PF02321">
    <property type="entry name" value="OEP"/>
    <property type="match status" value="2"/>
</dbReference>
<dbReference type="InterPro" id="IPR003423">
    <property type="entry name" value="OMP_efflux"/>
</dbReference>
<reference evidence="3 4" key="1">
    <citation type="journal article" date="2012" name="J. Bacteriol.">
        <title>Draft Genome Sequence of Novosphingobium nitrogenifigens Y88T.</title>
        <authorList>
            <person name="Strabala T.J."/>
            <person name="Macdonald L."/>
            <person name="Liu V."/>
            <person name="Smit A.M."/>
        </authorList>
    </citation>
    <scope>NUCLEOTIDE SEQUENCE [LARGE SCALE GENOMIC DNA]</scope>
    <source>
        <strain evidence="3 4">DSM 19370</strain>
    </source>
</reference>
<keyword evidence="2" id="KW-0472">Membrane</keyword>
<proteinExistence type="inferred from homology"/>
<accession>F1ZBS2</accession>
<evidence type="ECO:0000256" key="1">
    <source>
        <dbReference type="ARBA" id="ARBA00007613"/>
    </source>
</evidence>
<keyword evidence="4" id="KW-1185">Reference proteome</keyword>
<evidence type="ECO:0000313" key="4">
    <source>
        <dbReference type="Proteomes" id="UP000004728"/>
    </source>
</evidence>
<sequence>MRRASLALLGLATTLAGCNMAPHYVRPESAAPPQWPQGAAYGPEQAGAAGLPWRTLFTDPRLQHVIELALANNRDLRASLASVASARAQYHVERSYQLPTISGGANASITRGIKTDQLDSSTYSGTVGMSSFEIDLFGRLKNQTRAAFESYLASQSGYRSARLTLVAETATAYATLASDRDLLSIAQSTLASGTRSLELTQELFRSGLTSAGDVQSAITVVEQARSDIANQTTLVAQDRNALELLVGAPVADDLLPASLSELDGTIGHVPAGVSSDILLQRPDVLQAEHQLQGANASIGEARAAFFPTIKLTSAVGLASSALSSLFTGGALNWNVTPSASVPILGGVTKGNLQYAKAQRDYYLAQYEKTVQSAFRDVADSLARRGTIVDQRGAQARLVAASEKAYTLADEQYRAGTGTFLTALVDQRSLYTARQTQVSTILTDISNRITLYNVLGADPSLDATPTNPPHS</sequence>
<dbReference type="SUPFAM" id="SSF56954">
    <property type="entry name" value="Outer membrane efflux proteins (OEP)"/>
    <property type="match status" value="1"/>
</dbReference>
<comment type="similarity">
    <text evidence="1 2">Belongs to the outer membrane factor (OMF) (TC 1.B.17) family.</text>
</comment>
<evidence type="ECO:0000256" key="2">
    <source>
        <dbReference type="RuleBase" id="RU362097"/>
    </source>
</evidence>
<dbReference type="InterPro" id="IPR010131">
    <property type="entry name" value="MdtP/NodT-like"/>
</dbReference>
<feature type="chain" id="PRO_5001438436" evidence="2">
    <location>
        <begin position="22"/>
        <end position="470"/>
    </location>
</feature>
<dbReference type="PROSITE" id="PS51257">
    <property type="entry name" value="PROKAR_LIPOPROTEIN"/>
    <property type="match status" value="1"/>
</dbReference>
<dbReference type="GO" id="GO:0015562">
    <property type="term" value="F:efflux transmembrane transporter activity"/>
    <property type="evidence" value="ECO:0007669"/>
    <property type="project" value="InterPro"/>
</dbReference>
<dbReference type="PANTHER" id="PTHR30203:SF32">
    <property type="entry name" value="CATION EFFLUX SYSTEM PROTEIN CUSC"/>
    <property type="match status" value="1"/>
</dbReference>
<dbReference type="PANTHER" id="PTHR30203">
    <property type="entry name" value="OUTER MEMBRANE CATION EFFLUX PROTEIN"/>
    <property type="match status" value="1"/>
</dbReference>
<keyword evidence="2" id="KW-0732">Signal</keyword>
<dbReference type="InParanoid" id="F1ZBS2"/>
<dbReference type="HOGENOM" id="CLU_012817_13_3_5"/>
<gene>
    <name evidence="3" type="ORF">Y88_3332</name>
</gene>
<feature type="signal peptide" evidence="2">
    <location>
        <begin position="1"/>
        <end position="21"/>
    </location>
</feature>
<dbReference type="GO" id="GO:0005886">
    <property type="term" value="C:plasma membrane"/>
    <property type="evidence" value="ECO:0007669"/>
    <property type="project" value="UniProtKB-SubCell"/>
</dbReference>
<dbReference type="STRING" id="983920.Y88_3332"/>
<keyword evidence="2" id="KW-0812">Transmembrane</keyword>
<dbReference type="RefSeq" id="WP_008070493.1">
    <property type="nucleotide sequence ID" value="NZ_AQWK01000007.1"/>
</dbReference>
<keyword evidence="2" id="KW-1134">Transmembrane beta strand</keyword>